<dbReference type="EMBL" id="QNGE01004294">
    <property type="protein sequence ID" value="KAA3673030.1"/>
    <property type="molecule type" value="Genomic_DNA"/>
</dbReference>
<sequence>MGNNRHCRVFKLQALVKPAPRTLSPMSKFLASVQNGHGTLSFTTERTPDLSRSALSHFVLRILVDQDKGYFAWKNMSLVYSFNISELAAYPTGTYPLGTQTAKANPNQKFLTKVDEIYECVSNIPVPLGENVTIFFKQMTLQAFNVAPGDASNRLREICPRDFETSIPITALTGASLLVLVVIAAGAFAINVFLASRKRKEH</sequence>
<evidence type="ECO:0000313" key="2">
    <source>
        <dbReference type="EMBL" id="KAA3673030.1"/>
    </source>
</evidence>
<feature type="transmembrane region" description="Helical" evidence="1">
    <location>
        <begin position="169"/>
        <end position="194"/>
    </location>
</feature>
<organism evidence="2 3">
    <name type="scientific">Paragonimus westermani</name>
    <dbReference type="NCBI Taxonomy" id="34504"/>
    <lineage>
        <taxon>Eukaryota</taxon>
        <taxon>Metazoa</taxon>
        <taxon>Spiralia</taxon>
        <taxon>Lophotrochozoa</taxon>
        <taxon>Platyhelminthes</taxon>
        <taxon>Trematoda</taxon>
        <taxon>Digenea</taxon>
        <taxon>Plagiorchiida</taxon>
        <taxon>Troglotremata</taxon>
        <taxon>Troglotrematidae</taxon>
        <taxon>Paragonimus</taxon>
    </lineage>
</organism>
<accession>A0A5J4NC94</accession>
<keyword evidence="1" id="KW-1133">Transmembrane helix</keyword>
<proteinExistence type="predicted"/>
<dbReference type="AlphaFoldDB" id="A0A5J4NC94"/>
<keyword evidence="1" id="KW-0812">Transmembrane</keyword>
<comment type="caution">
    <text evidence="2">The sequence shown here is derived from an EMBL/GenBank/DDBJ whole genome shotgun (WGS) entry which is preliminary data.</text>
</comment>
<keyword evidence="1" id="KW-0472">Membrane</keyword>
<evidence type="ECO:0008006" key="4">
    <source>
        <dbReference type="Google" id="ProtNLM"/>
    </source>
</evidence>
<reference evidence="2 3" key="1">
    <citation type="journal article" date="2019" name="Gigascience">
        <title>Whole-genome sequence of the oriental lung fluke Paragonimus westermani.</title>
        <authorList>
            <person name="Oey H."/>
            <person name="Zakrzewski M."/>
            <person name="Narain K."/>
            <person name="Devi K.R."/>
            <person name="Agatsuma T."/>
            <person name="Nawaratna S."/>
            <person name="Gobert G.N."/>
            <person name="Jones M.K."/>
            <person name="Ragan M.A."/>
            <person name="McManus D.P."/>
            <person name="Krause L."/>
        </authorList>
    </citation>
    <scope>NUCLEOTIDE SEQUENCE [LARGE SCALE GENOMIC DNA]</scope>
    <source>
        <strain evidence="2 3">IND2009</strain>
    </source>
</reference>
<gene>
    <name evidence="2" type="ORF">DEA37_0002726</name>
</gene>
<dbReference type="Gene3D" id="2.40.160.110">
    <property type="match status" value="1"/>
</dbReference>
<evidence type="ECO:0000256" key="1">
    <source>
        <dbReference type="SAM" id="Phobius"/>
    </source>
</evidence>
<keyword evidence="3" id="KW-1185">Reference proteome</keyword>
<protein>
    <recommendedName>
        <fullName evidence="4">Lysosome-associated membrane glycoprotein</fullName>
    </recommendedName>
</protein>
<name>A0A5J4NC94_9TREM</name>
<dbReference type="Proteomes" id="UP000324629">
    <property type="component" value="Unassembled WGS sequence"/>
</dbReference>
<evidence type="ECO:0000313" key="3">
    <source>
        <dbReference type="Proteomes" id="UP000324629"/>
    </source>
</evidence>